<dbReference type="InterPro" id="IPR005565">
    <property type="entry name" value="Hemolysn_activator_HlyB_C"/>
</dbReference>
<protein>
    <submittedName>
        <fullName evidence="8">Polypeptide-transport-associated domain protein ShlB-type</fullName>
    </submittedName>
</protein>
<feature type="coiled-coil region" evidence="4">
    <location>
        <begin position="323"/>
        <end position="350"/>
    </location>
</feature>
<keyword evidence="1" id="KW-0472">Membrane</keyword>
<dbReference type="GO" id="GO:0008320">
    <property type="term" value="F:protein transmembrane transporter activity"/>
    <property type="evidence" value="ECO:0007669"/>
    <property type="project" value="TreeGrafter"/>
</dbReference>
<proteinExistence type="predicted"/>
<dbReference type="GO" id="GO:0046819">
    <property type="term" value="P:protein secretion by the type V secretion system"/>
    <property type="evidence" value="ECO:0007669"/>
    <property type="project" value="TreeGrafter"/>
</dbReference>
<evidence type="ECO:0000259" key="7">
    <source>
        <dbReference type="Pfam" id="PF08479"/>
    </source>
</evidence>
<dbReference type="InterPro" id="IPR051544">
    <property type="entry name" value="TPS_OM_transporter"/>
</dbReference>
<dbReference type="OrthoDB" id="572300at2"/>
<dbReference type="InterPro" id="IPR013686">
    <property type="entry name" value="Polypept-transport_assoc_ShlB"/>
</dbReference>
<feature type="signal peptide" evidence="5">
    <location>
        <begin position="1"/>
        <end position="20"/>
    </location>
</feature>
<dbReference type="HOGENOM" id="CLU_021521_2_2_7"/>
<accession>D5V7Z3</accession>
<keyword evidence="1" id="KW-1134">Transmembrane beta strand</keyword>
<dbReference type="Gene3D" id="3.10.20.310">
    <property type="entry name" value="membrane protein fhac"/>
    <property type="match status" value="1"/>
</dbReference>
<reference evidence="8 9" key="1">
    <citation type="journal article" date="2010" name="Stand. Genomic Sci.">
        <title>Complete genome sequence of Arcobacter nitrofigilis type strain (CI).</title>
        <authorList>
            <person name="Pati A."/>
            <person name="Gronow S."/>
            <person name="Lapidus A."/>
            <person name="Copeland A."/>
            <person name="Glavina Del Rio T."/>
            <person name="Nolan M."/>
            <person name="Lucas S."/>
            <person name="Tice H."/>
            <person name="Cheng J.F."/>
            <person name="Han C."/>
            <person name="Chertkov O."/>
            <person name="Bruce D."/>
            <person name="Tapia R."/>
            <person name="Goodwin L."/>
            <person name="Pitluck S."/>
            <person name="Liolios K."/>
            <person name="Ivanova N."/>
            <person name="Mavromatis K."/>
            <person name="Chen A."/>
            <person name="Palaniappan K."/>
            <person name="Land M."/>
            <person name="Hauser L."/>
            <person name="Chang Y.J."/>
            <person name="Jeffries C.D."/>
            <person name="Detter J.C."/>
            <person name="Rohde M."/>
            <person name="Goker M."/>
            <person name="Bristow J."/>
            <person name="Eisen J.A."/>
            <person name="Markowitz V."/>
            <person name="Hugenholtz P."/>
            <person name="Klenk H.P."/>
            <person name="Kyrpides N.C."/>
        </authorList>
    </citation>
    <scope>NUCLEOTIDE SEQUENCE [LARGE SCALE GENOMIC DNA]</scope>
    <source>
        <strain evidence="9">ATCC 33309 / DSM 7299 / CCUG 15893 / LMG 7604 / NCTC 12251 / CI</strain>
    </source>
</reference>
<feature type="chain" id="PRO_5003078196" evidence="5">
    <location>
        <begin position="21"/>
        <end position="561"/>
    </location>
</feature>
<evidence type="ECO:0000313" key="8">
    <source>
        <dbReference type="EMBL" id="ADG94763.1"/>
    </source>
</evidence>
<dbReference type="AlphaFoldDB" id="D5V7Z3"/>
<dbReference type="GO" id="GO:0098046">
    <property type="term" value="C:type V protein secretion system complex"/>
    <property type="evidence" value="ECO:0007669"/>
    <property type="project" value="TreeGrafter"/>
</dbReference>
<keyword evidence="9" id="KW-1185">Reference proteome</keyword>
<evidence type="ECO:0000256" key="2">
    <source>
        <dbReference type="ARBA" id="ARBA00022692"/>
    </source>
</evidence>
<sequence length="561" mass="61689" precursor="true">MKRITKLIILSLITASSLFAATPNIGDAVKQIQVPKEVKQKKTPLVEIGGVKKYAPIMKDDKSGKTIFVKSFKIEGAIHLKESTLQNLISSYMGKNLNFNQLQEVTSIVTKYYRSKKYFVARAYLPVQDINKNNGVITITIIEGNYGKFNLKNNSLVKDSIVQGMLDDAKRDNIVSTNTLERAMLIINDTPGVKVTSADVMPGADVGTSDFSITTEKTKRFDGYILADNYGSRYTGKNRIMAGVNINSPFKIGDKISLSGLLSNKTDLKNGRVAYSAPLMSNGLRGELSYSKTTYALGDKYSSLDAKGNSTALDATFTYPIIRTRLENLNASLNIAKKNLKDEINAQDDTTKKDVKSLSLGLDYDKSYLAFNLPSTSKVSFNYTYGKLSFDDASKESDDKAGANTNGNYSKINLDLSNSIDLTNKLSLNTSLNLQYALAHKNLDGSEDLSIGGAYGVKLYPDSEVSAENGYVFNIEAKYRLPDINALTNTVGIFYDRGRAFMANNNVGFEAKSLQDVGVGYYASYKDFFGQVQVAWNANSAPVTSEPNRNSRILFQGGWVF</sequence>
<dbReference type="PANTHER" id="PTHR34597:SF1">
    <property type="entry name" value="HEME_HEMOPEXIN TRANSPORTER PROTEIN HUXB"/>
    <property type="match status" value="1"/>
</dbReference>
<keyword evidence="4" id="KW-0175">Coiled coil</keyword>
<gene>
    <name evidence="8" type="ordered locus">Arnit_3117</name>
</gene>
<dbReference type="eggNOG" id="COG2831">
    <property type="taxonomic scope" value="Bacteria"/>
</dbReference>
<feature type="domain" description="Polypeptide-transport-associated ShlB-type" evidence="7">
    <location>
        <begin position="69"/>
        <end position="144"/>
    </location>
</feature>
<evidence type="ECO:0000256" key="5">
    <source>
        <dbReference type="SAM" id="SignalP"/>
    </source>
</evidence>
<dbReference type="EMBL" id="CP001999">
    <property type="protein sequence ID" value="ADG94763.1"/>
    <property type="molecule type" value="Genomic_DNA"/>
</dbReference>
<dbReference type="Proteomes" id="UP000000939">
    <property type="component" value="Chromosome"/>
</dbReference>
<dbReference type="RefSeq" id="WP_013136907.1">
    <property type="nucleotide sequence ID" value="NC_014166.1"/>
</dbReference>
<evidence type="ECO:0000256" key="4">
    <source>
        <dbReference type="SAM" id="Coils"/>
    </source>
</evidence>
<dbReference type="STRING" id="572480.Arnit_3117"/>
<evidence type="ECO:0000256" key="3">
    <source>
        <dbReference type="ARBA" id="ARBA00023237"/>
    </source>
</evidence>
<keyword evidence="2" id="KW-0812">Transmembrane</keyword>
<dbReference type="Gene3D" id="2.40.160.50">
    <property type="entry name" value="membrane protein fhac: a member of the omp85/tpsb transporter family"/>
    <property type="match status" value="1"/>
</dbReference>
<evidence type="ECO:0000256" key="1">
    <source>
        <dbReference type="ARBA" id="ARBA00022452"/>
    </source>
</evidence>
<name>D5V7Z3_ARCNC</name>
<feature type="domain" description="Haemolysin activator HlyB C-terminal" evidence="6">
    <location>
        <begin position="207"/>
        <end position="506"/>
    </location>
</feature>
<keyword evidence="3" id="KW-0998">Cell outer membrane</keyword>
<dbReference type="Pfam" id="PF08479">
    <property type="entry name" value="POTRA_2"/>
    <property type="match status" value="1"/>
</dbReference>
<evidence type="ECO:0000313" key="9">
    <source>
        <dbReference type="Proteomes" id="UP000000939"/>
    </source>
</evidence>
<dbReference type="KEGG" id="ant:Arnit_3117"/>
<dbReference type="PANTHER" id="PTHR34597">
    <property type="entry name" value="SLR1661 PROTEIN"/>
    <property type="match status" value="1"/>
</dbReference>
<dbReference type="Pfam" id="PF03865">
    <property type="entry name" value="ShlB"/>
    <property type="match status" value="1"/>
</dbReference>
<keyword evidence="5" id="KW-0732">Signal</keyword>
<organism evidence="8 9">
    <name type="scientific">Arcobacter nitrofigilis (strain ATCC 33309 / DSM 7299 / CCUG 15893 / LMG 7604 / NCTC 12251 / CI)</name>
    <name type="common">Campylobacter nitrofigilis</name>
    <dbReference type="NCBI Taxonomy" id="572480"/>
    <lineage>
        <taxon>Bacteria</taxon>
        <taxon>Pseudomonadati</taxon>
        <taxon>Campylobacterota</taxon>
        <taxon>Epsilonproteobacteria</taxon>
        <taxon>Campylobacterales</taxon>
        <taxon>Arcobacteraceae</taxon>
        <taxon>Arcobacter</taxon>
    </lineage>
</organism>
<evidence type="ECO:0000259" key="6">
    <source>
        <dbReference type="Pfam" id="PF03865"/>
    </source>
</evidence>